<dbReference type="RefSeq" id="XP_060327351.1">
    <property type="nucleotide sequence ID" value="XM_060480321.1"/>
</dbReference>
<keyword evidence="2" id="KW-1185">Reference proteome</keyword>
<dbReference type="GeneID" id="85363869"/>
<name>A0AA39JZ74_ARMTA</name>
<gene>
    <name evidence="1" type="ORF">EV420DRAFT_1750294</name>
</gene>
<protein>
    <submittedName>
        <fullName evidence="1">Uncharacterized protein</fullName>
    </submittedName>
</protein>
<accession>A0AA39JZ74</accession>
<dbReference type="Proteomes" id="UP001175211">
    <property type="component" value="Unassembled WGS sequence"/>
</dbReference>
<proteinExistence type="predicted"/>
<reference evidence="1" key="1">
    <citation type="submission" date="2023-06" db="EMBL/GenBank/DDBJ databases">
        <authorList>
            <consortium name="Lawrence Berkeley National Laboratory"/>
            <person name="Ahrendt S."/>
            <person name="Sahu N."/>
            <person name="Indic B."/>
            <person name="Wong-Bajracharya J."/>
            <person name="Merenyi Z."/>
            <person name="Ke H.-M."/>
            <person name="Monk M."/>
            <person name="Kocsube S."/>
            <person name="Drula E."/>
            <person name="Lipzen A."/>
            <person name="Balint B."/>
            <person name="Henrissat B."/>
            <person name="Andreopoulos B."/>
            <person name="Martin F.M."/>
            <person name="Harder C.B."/>
            <person name="Rigling D."/>
            <person name="Ford K.L."/>
            <person name="Foster G.D."/>
            <person name="Pangilinan J."/>
            <person name="Papanicolaou A."/>
            <person name="Barry K."/>
            <person name="LaButti K."/>
            <person name="Viragh M."/>
            <person name="Koriabine M."/>
            <person name="Yan M."/>
            <person name="Riley R."/>
            <person name="Champramary S."/>
            <person name="Plett K.L."/>
            <person name="Tsai I.J."/>
            <person name="Slot J."/>
            <person name="Sipos G."/>
            <person name="Plett J."/>
            <person name="Nagy L.G."/>
            <person name="Grigoriev I.V."/>
        </authorList>
    </citation>
    <scope>NUCLEOTIDE SEQUENCE</scope>
    <source>
        <strain evidence="1">CCBAS 213</strain>
    </source>
</reference>
<dbReference type="AlphaFoldDB" id="A0AA39JZ74"/>
<evidence type="ECO:0000313" key="1">
    <source>
        <dbReference type="EMBL" id="KAK0450480.1"/>
    </source>
</evidence>
<sequence length="228" mass="26146">MRNKNRNTRGSAPVQVKLSIMSQDTRLRHKIMIGFTWELGYELISVRNGRGGFWPPEHYQANYDLVTFCVQEPFRKQSVQKDTDRQSEVQSRIHVSTSKTATRQTVSVQTLHQAALQASTRCNLPLRTAIIECVRQKGKNKESVKELCESIANTIIVIDNVVRMRGELGASHFKGICEEMEGYLQGMAQDLKDMKRKHRSIKGIFSVDEFRDAIQAYRNGLFEPLMKI</sequence>
<dbReference type="EMBL" id="JAUEPS010000035">
    <property type="protein sequence ID" value="KAK0450480.1"/>
    <property type="molecule type" value="Genomic_DNA"/>
</dbReference>
<evidence type="ECO:0000313" key="2">
    <source>
        <dbReference type="Proteomes" id="UP001175211"/>
    </source>
</evidence>
<organism evidence="1 2">
    <name type="scientific">Armillaria tabescens</name>
    <name type="common">Ringless honey mushroom</name>
    <name type="synonym">Agaricus tabescens</name>
    <dbReference type="NCBI Taxonomy" id="1929756"/>
    <lineage>
        <taxon>Eukaryota</taxon>
        <taxon>Fungi</taxon>
        <taxon>Dikarya</taxon>
        <taxon>Basidiomycota</taxon>
        <taxon>Agaricomycotina</taxon>
        <taxon>Agaricomycetes</taxon>
        <taxon>Agaricomycetidae</taxon>
        <taxon>Agaricales</taxon>
        <taxon>Marasmiineae</taxon>
        <taxon>Physalacriaceae</taxon>
        <taxon>Desarmillaria</taxon>
    </lineage>
</organism>
<comment type="caution">
    <text evidence="1">The sequence shown here is derived from an EMBL/GenBank/DDBJ whole genome shotgun (WGS) entry which is preliminary data.</text>
</comment>